<evidence type="ECO:0000313" key="3">
    <source>
        <dbReference type="Proteomes" id="UP001286313"/>
    </source>
</evidence>
<proteinExistence type="predicted"/>
<feature type="region of interest" description="Disordered" evidence="1">
    <location>
        <begin position="294"/>
        <end position="322"/>
    </location>
</feature>
<evidence type="ECO:0000256" key="1">
    <source>
        <dbReference type="SAM" id="MobiDB-lite"/>
    </source>
</evidence>
<gene>
    <name evidence="2" type="ORF">Pcinc_007600</name>
</gene>
<organism evidence="2 3">
    <name type="scientific">Petrolisthes cinctipes</name>
    <name type="common">Flat porcelain crab</name>
    <dbReference type="NCBI Taxonomy" id="88211"/>
    <lineage>
        <taxon>Eukaryota</taxon>
        <taxon>Metazoa</taxon>
        <taxon>Ecdysozoa</taxon>
        <taxon>Arthropoda</taxon>
        <taxon>Crustacea</taxon>
        <taxon>Multicrustacea</taxon>
        <taxon>Malacostraca</taxon>
        <taxon>Eumalacostraca</taxon>
        <taxon>Eucarida</taxon>
        <taxon>Decapoda</taxon>
        <taxon>Pleocyemata</taxon>
        <taxon>Anomura</taxon>
        <taxon>Galatheoidea</taxon>
        <taxon>Porcellanidae</taxon>
        <taxon>Petrolisthes</taxon>
    </lineage>
</organism>
<dbReference type="AlphaFoldDB" id="A0AAE1G881"/>
<comment type="caution">
    <text evidence="2">The sequence shown here is derived from an EMBL/GenBank/DDBJ whole genome shotgun (WGS) entry which is preliminary data.</text>
</comment>
<dbReference type="EMBL" id="JAWQEG010000560">
    <property type="protein sequence ID" value="KAK3888344.1"/>
    <property type="molecule type" value="Genomic_DNA"/>
</dbReference>
<evidence type="ECO:0000313" key="2">
    <source>
        <dbReference type="EMBL" id="KAK3888344.1"/>
    </source>
</evidence>
<accession>A0AAE1G881</accession>
<sequence length="403" mass="44377">MGNKQGQELSPEDKLKLKEEKDREKKLVKEEKERKKREKKEEKKRKKDKKTKRGYAEGSAFSERGDDDDDLESIGGSSGWSEKSVGSAPGSWYHSASEPSSKRSSIYLPASAGPGYYQHDCWYSGYEDSGSEKSKSPSRSPSVKDKLNLRAGSLERYPLGVPKGEPIEPLHKAGSLDLSSVAAKTYVKELSADAELAATIASRYEETIRSSRDHLEKSALERISVVDKATVERLSFTDRSILEPEKSTIERVYPPEKSTLERSLPDKVSQGDRASLVERTSLTSSVYYSAEEGSVRGEKRKALENGREARAPWEAHGGESDPKRLSLDYASDRTSVTGSVYYSADEGGSLAGSIYYSATSGSEVEDHVDDQDLLGKGKMCYTTTLYFTPQVSGGFSLKVPGVN</sequence>
<feature type="region of interest" description="Disordered" evidence="1">
    <location>
        <begin position="1"/>
        <end position="109"/>
    </location>
</feature>
<feature type="region of interest" description="Disordered" evidence="1">
    <location>
        <begin position="127"/>
        <end position="149"/>
    </location>
</feature>
<feature type="compositionally biased region" description="Basic residues" evidence="1">
    <location>
        <begin position="34"/>
        <end position="53"/>
    </location>
</feature>
<dbReference type="Proteomes" id="UP001286313">
    <property type="component" value="Unassembled WGS sequence"/>
</dbReference>
<reference evidence="2" key="1">
    <citation type="submission" date="2023-10" db="EMBL/GenBank/DDBJ databases">
        <title>Genome assemblies of two species of porcelain crab, Petrolisthes cinctipes and Petrolisthes manimaculis (Anomura: Porcellanidae).</title>
        <authorList>
            <person name="Angst P."/>
        </authorList>
    </citation>
    <scope>NUCLEOTIDE SEQUENCE</scope>
    <source>
        <strain evidence="2">PB745_01</strain>
        <tissue evidence="2">Gill</tissue>
    </source>
</reference>
<protein>
    <submittedName>
        <fullName evidence="2">Uncharacterized protein</fullName>
    </submittedName>
</protein>
<keyword evidence="3" id="KW-1185">Reference proteome</keyword>
<feature type="compositionally biased region" description="Basic and acidic residues" evidence="1">
    <location>
        <begin position="11"/>
        <end position="33"/>
    </location>
</feature>
<name>A0AAE1G881_PETCI</name>